<sequence length="257" mass="27964">MPPPTVSSFKHSRVPPYHPASLPHHRRIANLPPDEKEARYLALLQRYGVPAFCPGQSLSKAVCFKCHEKGHLASKCPTKQETVTQQPATPSTSLHAAAPALHTSPLEDVHGSHLESSFFTADIAHLGSYDAFLDTGSKITIVTKSSEGEEHFIRQVTRQRLLPELQPCTRPGQRNRESSAIYGISDNPNEQDVRPNPASDTSAVATGAPATFSARSTEPQGVGTYGILNASDAHDKESTGTSNRRSVRTRTSILRRN</sequence>
<name>A0ACB8DUE9_DERSI</name>
<proteinExistence type="predicted"/>
<comment type="caution">
    <text evidence="1">The sequence shown here is derived from an EMBL/GenBank/DDBJ whole genome shotgun (WGS) entry which is preliminary data.</text>
</comment>
<accession>A0ACB8DUE9</accession>
<reference evidence="1" key="1">
    <citation type="submission" date="2020-05" db="EMBL/GenBank/DDBJ databases">
        <title>Large-scale comparative analyses of tick genomes elucidate their genetic diversity and vector capacities.</title>
        <authorList>
            <person name="Jia N."/>
            <person name="Wang J."/>
            <person name="Shi W."/>
            <person name="Du L."/>
            <person name="Sun Y."/>
            <person name="Zhan W."/>
            <person name="Jiang J."/>
            <person name="Wang Q."/>
            <person name="Zhang B."/>
            <person name="Ji P."/>
            <person name="Sakyi L.B."/>
            <person name="Cui X."/>
            <person name="Yuan T."/>
            <person name="Jiang B."/>
            <person name="Yang W."/>
            <person name="Lam T.T.-Y."/>
            <person name="Chang Q."/>
            <person name="Ding S."/>
            <person name="Wang X."/>
            <person name="Zhu J."/>
            <person name="Ruan X."/>
            <person name="Zhao L."/>
            <person name="Wei J."/>
            <person name="Que T."/>
            <person name="Du C."/>
            <person name="Cheng J."/>
            <person name="Dai P."/>
            <person name="Han X."/>
            <person name="Huang E."/>
            <person name="Gao Y."/>
            <person name="Liu J."/>
            <person name="Shao H."/>
            <person name="Ye R."/>
            <person name="Li L."/>
            <person name="Wei W."/>
            <person name="Wang X."/>
            <person name="Wang C."/>
            <person name="Yang T."/>
            <person name="Huo Q."/>
            <person name="Li W."/>
            <person name="Guo W."/>
            <person name="Chen H."/>
            <person name="Zhou L."/>
            <person name="Ni X."/>
            <person name="Tian J."/>
            <person name="Zhou Y."/>
            <person name="Sheng Y."/>
            <person name="Liu T."/>
            <person name="Pan Y."/>
            <person name="Xia L."/>
            <person name="Li J."/>
            <person name="Zhao F."/>
            <person name="Cao W."/>
        </authorList>
    </citation>
    <scope>NUCLEOTIDE SEQUENCE</scope>
    <source>
        <strain evidence="1">Dsil-2018</strain>
    </source>
</reference>
<keyword evidence="2" id="KW-1185">Reference proteome</keyword>
<dbReference type="EMBL" id="CM023470">
    <property type="protein sequence ID" value="KAH7977906.1"/>
    <property type="molecule type" value="Genomic_DNA"/>
</dbReference>
<evidence type="ECO:0000313" key="2">
    <source>
        <dbReference type="Proteomes" id="UP000821865"/>
    </source>
</evidence>
<protein>
    <submittedName>
        <fullName evidence="1">Uncharacterized protein</fullName>
    </submittedName>
</protein>
<gene>
    <name evidence="1" type="ORF">HPB49_003933</name>
</gene>
<dbReference type="Proteomes" id="UP000821865">
    <property type="component" value="Chromosome 1"/>
</dbReference>
<organism evidence="1 2">
    <name type="scientific">Dermacentor silvarum</name>
    <name type="common">Tick</name>
    <dbReference type="NCBI Taxonomy" id="543639"/>
    <lineage>
        <taxon>Eukaryota</taxon>
        <taxon>Metazoa</taxon>
        <taxon>Ecdysozoa</taxon>
        <taxon>Arthropoda</taxon>
        <taxon>Chelicerata</taxon>
        <taxon>Arachnida</taxon>
        <taxon>Acari</taxon>
        <taxon>Parasitiformes</taxon>
        <taxon>Ixodida</taxon>
        <taxon>Ixodoidea</taxon>
        <taxon>Ixodidae</taxon>
        <taxon>Rhipicephalinae</taxon>
        <taxon>Dermacentor</taxon>
    </lineage>
</organism>
<evidence type="ECO:0000313" key="1">
    <source>
        <dbReference type="EMBL" id="KAH7977906.1"/>
    </source>
</evidence>